<feature type="transmembrane region" description="Helical" evidence="7">
    <location>
        <begin position="305"/>
        <end position="322"/>
    </location>
</feature>
<proteinExistence type="inferred from homology"/>
<feature type="compositionally biased region" description="Polar residues" evidence="6">
    <location>
        <begin position="1"/>
        <end position="10"/>
    </location>
</feature>
<feature type="transmembrane region" description="Helical" evidence="7">
    <location>
        <begin position="433"/>
        <end position="455"/>
    </location>
</feature>
<feature type="transmembrane region" description="Helical" evidence="7">
    <location>
        <begin position="142"/>
        <end position="161"/>
    </location>
</feature>
<dbReference type="Gene3D" id="1.20.1250.20">
    <property type="entry name" value="MFS general substrate transporter like domains"/>
    <property type="match status" value="2"/>
</dbReference>
<comment type="caution">
    <text evidence="10">The sequence shown here is derived from an EMBL/GenBank/DDBJ whole genome shotgun (WGS) entry which is preliminary data.</text>
</comment>
<dbReference type="RefSeq" id="XP_033423153.1">
    <property type="nucleotide sequence ID" value="XM_033575135.1"/>
</dbReference>
<evidence type="ECO:0000256" key="3">
    <source>
        <dbReference type="ARBA" id="ARBA00022692"/>
    </source>
</evidence>
<dbReference type="FunFam" id="1.20.1720.10:FF:000012">
    <property type="entry name" value="MFS toxin efflux pump (AflT)"/>
    <property type="match status" value="1"/>
</dbReference>
<feature type="transmembrane region" description="Helical" evidence="7">
    <location>
        <begin position="274"/>
        <end position="293"/>
    </location>
</feature>
<evidence type="ECO:0000256" key="7">
    <source>
        <dbReference type="SAM" id="Phobius"/>
    </source>
</evidence>
<comment type="subcellular location">
    <subcellularLocation>
        <location evidence="1">Membrane</location>
        <topology evidence="1">Multi-pass membrane protein</topology>
    </subcellularLocation>
</comment>
<feature type="transmembrane region" description="Helical" evidence="7">
    <location>
        <begin position="383"/>
        <end position="402"/>
    </location>
</feature>
<dbReference type="Proteomes" id="UP000324241">
    <property type="component" value="Unassembled WGS sequence"/>
</dbReference>
<evidence type="ECO:0000256" key="1">
    <source>
        <dbReference type="ARBA" id="ARBA00004141"/>
    </source>
</evidence>
<accession>A0A4S3JJM2</accession>
<evidence type="ECO:0000256" key="2">
    <source>
        <dbReference type="ARBA" id="ARBA00007520"/>
    </source>
</evidence>
<evidence type="ECO:0000256" key="4">
    <source>
        <dbReference type="ARBA" id="ARBA00022989"/>
    </source>
</evidence>
<feature type="domain" description="Major facilitator superfamily (MFS) profile" evidence="8">
    <location>
        <begin position="77"/>
        <end position="567"/>
    </location>
</feature>
<dbReference type="EMBL" id="SOSA01000188">
    <property type="protein sequence ID" value="THC94807.1"/>
    <property type="molecule type" value="Genomic_DNA"/>
</dbReference>
<dbReference type="InterPro" id="IPR011701">
    <property type="entry name" value="MFS"/>
</dbReference>
<evidence type="ECO:0000259" key="8">
    <source>
        <dbReference type="PROSITE" id="PS50850"/>
    </source>
</evidence>
<feature type="transmembrane region" description="Helical" evidence="7">
    <location>
        <begin position="544"/>
        <end position="562"/>
    </location>
</feature>
<feature type="transmembrane region" description="Helical" evidence="7">
    <location>
        <begin position="342"/>
        <end position="363"/>
    </location>
</feature>
<feature type="compositionally biased region" description="Basic and acidic residues" evidence="6">
    <location>
        <begin position="46"/>
        <end position="66"/>
    </location>
</feature>
<gene>
    <name evidence="9" type="ORF">ATNIH1004_010566</name>
    <name evidence="10" type="ORF">EYZ11_005714</name>
</gene>
<evidence type="ECO:0000313" key="11">
    <source>
        <dbReference type="Proteomes" id="UP000308092"/>
    </source>
</evidence>
<keyword evidence="3 7" id="KW-0812">Transmembrane</keyword>
<evidence type="ECO:0000256" key="5">
    <source>
        <dbReference type="ARBA" id="ARBA00023136"/>
    </source>
</evidence>
<dbReference type="FunFam" id="1.20.1250.20:FF:000196">
    <property type="entry name" value="MFS toxin efflux pump (AflT)"/>
    <property type="match status" value="1"/>
</dbReference>
<reference evidence="9 12" key="2">
    <citation type="submission" date="2019-08" db="EMBL/GenBank/DDBJ databases">
        <title>The genome sequence of a newly discovered highly antifungal drug resistant Aspergillus species, Aspergillus tanneri NIH 1004.</title>
        <authorList>
            <person name="Mounaud S."/>
            <person name="Singh I."/>
            <person name="Joardar V."/>
            <person name="Pakala S."/>
            <person name="Pakala S."/>
            <person name="Venepally P."/>
            <person name="Chung J.K."/>
            <person name="Losada L."/>
            <person name="Nierman W.C."/>
        </authorList>
    </citation>
    <scope>NUCLEOTIDE SEQUENCE [LARGE SCALE GENOMIC DNA]</scope>
    <source>
        <strain evidence="9 12">NIH1004</strain>
    </source>
</reference>
<dbReference type="PANTHER" id="PTHR23501">
    <property type="entry name" value="MAJOR FACILITATOR SUPERFAMILY"/>
    <property type="match status" value="1"/>
</dbReference>
<dbReference type="CDD" id="cd17502">
    <property type="entry name" value="MFS_Azr1_MDR_like"/>
    <property type="match status" value="1"/>
</dbReference>
<feature type="transmembrane region" description="Helical" evidence="7">
    <location>
        <begin position="234"/>
        <end position="254"/>
    </location>
</feature>
<feature type="region of interest" description="Disordered" evidence="6">
    <location>
        <begin position="1"/>
        <end position="66"/>
    </location>
</feature>
<dbReference type="Pfam" id="PF07690">
    <property type="entry name" value="MFS_1"/>
    <property type="match status" value="1"/>
</dbReference>
<comment type="similarity">
    <text evidence="2">Belongs to the major facilitator superfamily. TCR/Tet family.</text>
</comment>
<feature type="transmembrane region" description="Helical" evidence="7">
    <location>
        <begin position="199"/>
        <end position="222"/>
    </location>
</feature>
<feature type="transmembrane region" description="Helical" evidence="7">
    <location>
        <begin position="112"/>
        <end position="130"/>
    </location>
</feature>
<dbReference type="EMBL" id="QUQM01000005">
    <property type="protein sequence ID" value="KAA8643792.1"/>
    <property type="molecule type" value="Genomic_DNA"/>
</dbReference>
<evidence type="ECO:0000313" key="9">
    <source>
        <dbReference type="EMBL" id="KAA8643792.1"/>
    </source>
</evidence>
<feature type="transmembrane region" description="Helical" evidence="7">
    <location>
        <begin position="167"/>
        <end position="192"/>
    </location>
</feature>
<keyword evidence="4 7" id="KW-1133">Transmembrane helix</keyword>
<protein>
    <recommendedName>
        <fullName evidence="8">Major facilitator superfamily (MFS) profile domain-containing protein</fullName>
    </recommendedName>
</protein>
<dbReference type="GeneID" id="54333267"/>
<dbReference type="AlphaFoldDB" id="A0A4S3JJM2"/>
<dbReference type="InterPro" id="IPR036259">
    <property type="entry name" value="MFS_trans_sf"/>
</dbReference>
<dbReference type="SUPFAM" id="SSF103473">
    <property type="entry name" value="MFS general substrate transporter"/>
    <property type="match status" value="1"/>
</dbReference>
<evidence type="ECO:0000313" key="12">
    <source>
        <dbReference type="Proteomes" id="UP000324241"/>
    </source>
</evidence>
<dbReference type="InterPro" id="IPR020846">
    <property type="entry name" value="MFS_dom"/>
</dbReference>
<keyword evidence="5 7" id="KW-0472">Membrane</keyword>
<feature type="transmembrane region" description="Helical" evidence="7">
    <location>
        <begin position="467"/>
        <end position="489"/>
    </location>
</feature>
<dbReference type="VEuPathDB" id="FungiDB:EYZ11_005714"/>
<sequence length="578" mass="62276">MESTQTTSISAAHGATVATTPSNPALGDKPMFDEAIDEKPGPPLSESDRSMDFTEDSIGKSGEDERQYPGKAKLAIIMFGLNLTMFLVGLDNTIISTAIPKITDQFHALEDVGWYASGYMLTVCAFQLIWGKLYTFYSIKWTYIVSLSIFELGSLICGVAPNSTALIIGRAIAGIGSGGISAGSFLLVAYAVPPRQRPALVGIVGAMYGFSSIAGPLMGGAFTDNPRLTWRWCFYVNLPLGFVSGLMIILFLTVPGDTSSHDVPFLDQLKQMDLPGTILIFPCVICLLLALKWGGTQYPWANGRIIGLFVVSGVLAIIFVAVQIRSGDRATIPPRLFKKRNIWGSVAFGSCIVACFFVMLYYIPIWFQAIKGASPIKSGVMNLPMVLSFVVFSFLSGTLTTITGHYVQWAYLTIVFMAIGTGLLTTLKVDSSHAAWIGYQVIFGAGVGFGLQSAFTAVQTALPLEDIPIGTAILIFAENLAAGIFVSVAQNVFTNQLVRNLSTYVPSIDARVVLDGGATQIKHDVPSELYDSVLLAYNKSLMQTFYVGVALACCAIFGAVWLQWKSVKGEKKDSVDDA</sequence>
<reference evidence="10 11" key="1">
    <citation type="submission" date="2019-03" db="EMBL/GenBank/DDBJ databases">
        <title>The genome sequence of a newly discovered highly antifungal drug resistant Aspergillus species, Aspergillus tanneri NIH 1004.</title>
        <authorList>
            <person name="Mounaud S."/>
            <person name="Singh I."/>
            <person name="Joardar V."/>
            <person name="Pakala S."/>
            <person name="Pakala S."/>
            <person name="Venepally P."/>
            <person name="Hoover J."/>
            <person name="Nierman W."/>
            <person name="Chung J."/>
            <person name="Losada L."/>
        </authorList>
    </citation>
    <scope>NUCLEOTIDE SEQUENCE [LARGE SCALE GENOMIC DNA]</scope>
    <source>
        <strain evidence="10 11">NIH1004</strain>
    </source>
</reference>
<keyword evidence="11" id="KW-1185">Reference proteome</keyword>
<dbReference type="OrthoDB" id="10021397at2759"/>
<dbReference type="GO" id="GO:0005886">
    <property type="term" value="C:plasma membrane"/>
    <property type="evidence" value="ECO:0007669"/>
    <property type="project" value="TreeGrafter"/>
</dbReference>
<feature type="transmembrane region" description="Helical" evidence="7">
    <location>
        <begin position="74"/>
        <end position="100"/>
    </location>
</feature>
<organism evidence="10 11">
    <name type="scientific">Aspergillus tanneri</name>
    <dbReference type="NCBI Taxonomy" id="1220188"/>
    <lineage>
        <taxon>Eukaryota</taxon>
        <taxon>Fungi</taxon>
        <taxon>Dikarya</taxon>
        <taxon>Ascomycota</taxon>
        <taxon>Pezizomycotina</taxon>
        <taxon>Eurotiomycetes</taxon>
        <taxon>Eurotiomycetidae</taxon>
        <taxon>Eurotiales</taxon>
        <taxon>Aspergillaceae</taxon>
        <taxon>Aspergillus</taxon>
        <taxon>Aspergillus subgen. Circumdati</taxon>
    </lineage>
</organism>
<evidence type="ECO:0000313" key="10">
    <source>
        <dbReference type="EMBL" id="THC94807.1"/>
    </source>
</evidence>
<dbReference type="PANTHER" id="PTHR23501:SF199">
    <property type="entry name" value="MFS EFFLUX TRANSPORTER INPD-RELATED"/>
    <property type="match status" value="1"/>
</dbReference>
<name>A0A4S3JJM2_9EURO</name>
<evidence type="ECO:0000256" key="6">
    <source>
        <dbReference type="SAM" id="MobiDB-lite"/>
    </source>
</evidence>
<dbReference type="PROSITE" id="PS50850">
    <property type="entry name" value="MFS"/>
    <property type="match status" value="1"/>
</dbReference>
<dbReference type="Proteomes" id="UP000308092">
    <property type="component" value="Unassembled WGS sequence"/>
</dbReference>
<dbReference type="GO" id="GO:0022857">
    <property type="term" value="F:transmembrane transporter activity"/>
    <property type="evidence" value="ECO:0007669"/>
    <property type="project" value="InterPro"/>
</dbReference>
<feature type="transmembrane region" description="Helical" evidence="7">
    <location>
        <begin position="409"/>
        <end position="427"/>
    </location>
</feature>